<dbReference type="GO" id="GO:0034485">
    <property type="term" value="F:phosphatidylinositol-3,4,5-trisphosphate 5-phosphatase activity"/>
    <property type="evidence" value="ECO:0000318"/>
    <property type="project" value="GO_Central"/>
</dbReference>
<evidence type="ECO:0000256" key="1">
    <source>
        <dbReference type="ARBA" id="ARBA00010768"/>
    </source>
</evidence>
<evidence type="ECO:0000259" key="3">
    <source>
        <dbReference type="SMART" id="SM00128"/>
    </source>
</evidence>
<dbReference type="eggNOG" id="KOG0565">
    <property type="taxonomic scope" value="Eukaryota"/>
</dbReference>
<dbReference type="Proteomes" id="UP000017836">
    <property type="component" value="Unassembled WGS sequence"/>
</dbReference>
<dbReference type="GO" id="GO:0004439">
    <property type="term" value="F:phosphatidylinositol-4,5-bisphosphate 5-phosphatase activity"/>
    <property type="evidence" value="ECO:0000318"/>
    <property type="project" value="GO_Central"/>
</dbReference>
<gene>
    <name evidence="4" type="ORF">AMTR_s00119p00116020</name>
</gene>
<dbReference type="InterPro" id="IPR045849">
    <property type="entry name" value="IP5P_plant"/>
</dbReference>
<dbReference type="InterPro" id="IPR000300">
    <property type="entry name" value="IPPc"/>
</dbReference>
<reference evidence="5" key="1">
    <citation type="journal article" date="2013" name="Science">
        <title>The Amborella genome and the evolution of flowering plants.</title>
        <authorList>
            <consortium name="Amborella Genome Project"/>
        </authorList>
    </citation>
    <scope>NUCLEOTIDE SEQUENCE [LARGE SCALE GENOMIC DNA]</scope>
</reference>
<dbReference type="Pfam" id="PF22669">
    <property type="entry name" value="Exo_endo_phos2"/>
    <property type="match status" value="2"/>
</dbReference>
<dbReference type="FunFam" id="3.60.10.10:FF:000017">
    <property type="entry name" value="Type I inositol polyphosphate 5-phosphatase 5"/>
    <property type="match status" value="1"/>
</dbReference>
<sequence length="499" mass="56934">MRMRRALHMVLYFGKRPNLIQTSFPETQSTTPVVLSPVNLNGPQPATPQMIDSQTFRIFVVTWNVGGKPPHNGFSLDSFLRVDEPADIYVLGFQEIVPLNAGNVLVIEDNEPAAKWLHLINQALNKPPLVDAGHRPYNARTTSGLLFFQKTSLKAVSKNFRSPECGKHLKTCNSSHEAEKRKVDTCFRCQQASAKDDNSFTEEEELDGNGFLEREMNVVNNNNNNGYYLIASKQMVGIFVSVWVRKELVQHITHLRVSCMGRGIMGCLGNKGCISVSMSLYQTSFCFVCSHLASGEKDGDELRRNSDVIEILKNTQFPKICKVPGHRIPEKILQHDRVIWFGDLNYRIALSYMETRKLLEEYKWDALLEKDQLKIEREAGRVFKGWKEGKIFFAPTYKYSNNSDAYFGETLISKKKRRTPAWCDRILWHGDGIGQLSYVRCESRFSDHRPVCAVFTVDVEVSDLRSQRSLLISAPSRLDSEELLCPSPRYYALKNLTLY</sequence>
<dbReference type="GO" id="GO:0046856">
    <property type="term" value="P:phosphatidylinositol dephosphorylation"/>
    <property type="evidence" value="ECO:0000318"/>
    <property type="project" value="GO_Central"/>
</dbReference>
<feature type="domain" description="Inositol polyphosphate-related phosphatase" evidence="3">
    <location>
        <begin position="163"/>
        <end position="463"/>
    </location>
</feature>
<dbReference type="HOGENOM" id="CLU_011711_4_0_1"/>
<dbReference type="Gramene" id="ERM97263">
    <property type="protein sequence ID" value="ERM97263"/>
    <property type="gene ID" value="AMTR_s00119p00116020"/>
</dbReference>
<proteinExistence type="inferred from homology"/>
<protein>
    <recommendedName>
        <fullName evidence="3">Inositol polyphosphate-related phosphatase domain-containing protein</fullName>
    </recommendedName>
</protein>
<comment type="similarity">
    <text evidence="1">Belongs to the inositol polyphosphate 5-phosphatase family.</text>
</comment>
<dbReference type="SUPFAM" id="SSF56219">
    <property type="entry name" value="DNase I-like"/>
    <property type="match status" value="1"/>
</dbReference>
<keyword evidence="5" id="KW-1185">Reference proteome</keyword>
<name>W1NNK1_AMBTC</name>
<dbReference type="OMA" id="NCILEME"/>
<dbReference type="GO" id="GO:0004445">
    <property type="term" value="F:inositol-polyphosphate 5-phosphatase activity"/>
    <property type="evidence" value="ECO:0007669"/>
    <property type="project" value="InterPro"/>
</dbReference>
<evidence type="ECO:0000256" key="2">
    <source>
        <dbReference type="ARBA" id="ARBA00022801"/>
    </source>
</evidence>
<dbReference type="STRING" id="13333.W1NNK1"/>
<dbReference type="InterPro" id="IPR036691">
    <property type="entry name" value="Endo/exonu/phosph_ase_sf"/>
</dbReference>
<keyword evidence="2" id="KW-0378">Hydrolase</keyword>
<evidence type="ECO:0000313" key="5">
    <source>
        <dbReference type="Proteomes" id="UP000017836"/>
    </source>
</evidence>
<dbReference type="EMBL" id="KI396540">
    <property type="protein sequence ID" value="ERM97263.1"/>
    <property type="molecule type" value="Genomic_DNA"/>
</dbReference>
<organism evidence="4 5">
    <name type="scientific">Amborella trichopoda</name>
    <dbReference type="NCBI Taxonomy" id="13333"/>
    <lineage>
        <taxon>Eukaryota</taxon>
        <taxon>Viridiplantae</taxon>
        <taxon>Streptophyta</taxon>
        <taxon>Embryophyta</taxon>
        <taxon>Tracheophyta</taxon>
        <taxon>Spermatophyta</taxon>
        <taxon>Magnoliopsida</taxon>
        <taxon>Amborellales</taxon>
        <taxon>Amborellaceae</taxon>
        <taxon>Amborella</taxon>
    </lineage>
</organism>
<accession>W1NNK1</accession>
<evidence type="ECO:0000313" key="4">
    <source>
        <dbReference type="EMBL" id="ERM97263.1"/>
    </source>
</evidence>
<dbReference type="Gene3D" id="3.60.10.10">
    <property type="entry name" value="Endonuclease/exonuclease/phosphatase"/>
    <property type="match status" value="1"/>
</dbReference>
<dbReference type="SMART" id="SM00128">
    <property type="entry name" value="IPPc"/>
    <property type="match status" value="1"/>
</dbReference>
<dbReference type="PANTHER" id="PTHR45666">
    <property type="entry name" value="TYPE IV INOSITOL POLYPHOSPHATE 5-PHOSPHATASE 9"/>
    <property type="match status" value="1"/>
</dbReference>
<dbReference type="PANTHER" id="PTHR45666:SF20">
    <property type="entry name" value="TYPE I INOSITOL POLYPHOSPHATE 5-PHOSPHATASE 10"/>
    <property type="match status" value="1"/>
</dbReference>
<dbReference type="AlphaFoldDB" id="W1NNK1"/>